<gene>
    <name evidence="3" type="primary">LOC115224488</name>
</gene>
<dbReference type="PANTHER" id="PTHR10492:SF95">
    <property type="entry name" value="HELITRON HELICASE-LIKE DOMAIN-CONTAINING PROTEIN"/>
    <property type="match status" value="1"/>
</dbReference>
<dbReference type="PANTHER" id="PTHR10492">
    <property type="match status" value="1"/>
</dbReference>
<dbReference type="AlphaFoldDB" id="A0A6P7TQN1"/>
<name>A0A6P7TQN1_9MOLL</name>
<sequence>MVRGQIFKQRRVLNILLLDATDMGLQHDDIFSTQIEVRLRSFVFVKFLKFRRVCELKCSEGNIELELELSAQIELPARWDFRLSQFIRDLDAGRFAAQLLDLGNGNVQQVCNGDIPFPNGCGILVKTVQELITNVYPNIGHNFQDHDWICERAILAPKKEIVQVVSWKLMQPINSEERHYLTIDTVVDPYEAVNDPTEFPNSLDPPEMPSHRLTSKKEVPIMVLENLDPPKMCNGTKLIVRQMHPHLLEATNLTGQGKAEDVFIPRIPLIPAEISFEFKRLQFPARVCFAMLINNSQGPLVKIVELHLMQQCFSPKFSKFL</sequence>
<dbReference type="SUPFAM" id="SSF52540">
    <property type="entry name" value="P-loop containing nucleoside triphosphate hydrolases"/>
    <property type="match status" value="1"/>
</dbReference>
<proteinExistence type="predicted"/>
<accession>A0A6P7TQN1</accession>
<dbReference type="RefSeq" id="XP_029651256.1">
    <property type="nucleotide sequence ID" value="XM_029795396.1"/>
</dbReference>
<reference evidence="3" key="1">
    <citation type="submission" date="2025-08" db="UniProtKB">
        <authorList>
            <consortium name="RefSeq"/>
        </authorList>
    </citation>
    <scope>IDENTIFICATION</scope>
</reference>
<keyword evidence="2" id="KW-1185">Reference proteome</keyword>
<feature type="domain" description="DNA helicase Pif1-like 2B" evidence="1">
    <location>
        <begin position="198"/>
        <end position="242"/>
    </location>
</feature>
<dbReference type="InterPro" id="IPR049163">
    <property type="entry name" value="Pif1-like_2B_dom"/>
</dbReference>
<organism evidence="2 3">
    <name type="scientific">Octopus sinensis</name>
    <name type="common">East Asian common octopus</name>
    <dbReference type="NCBI Taxonomy" id="2607531"/>
    <lineage>
        <taxon>Eukaryota</taxon>
        <taxon>Metazoa</taxon>
        <taxon>Spiralia</taxon>
        <taxon>Lophotrochozoa</taxon>
        <taxon>Mollusca</taxon>
        <taxon>Cephalopoda</taxon>
        <taxon>Coleoidea</taxon>
        <taxon>Octopodiformes</taxon>
        <taxon>Octopoda</taxon>
        <taxon>Incirrata</taxon>
        <taxon>Octopodidae</taxon>
        <taxon>Octopus</taxon>
    </lineage>
</organism>
<evidence type="ECO:0000313" key="2">
    <source>
        <dbReference type="Proteomes" id="UP000515154"/>
    </source>
</evidence>
<protein>
    <submittedName>
        <fullName evidence="3">Uncharacterized protein LOC115224488</fullName>
    </submittedName>
</protein>
<dbReference type="KEGG" id="osn:115224488"/>
<evidence type="ECO:0000259" key="1">
    <source>
        <dbReference type="Pfam" id="PF21530"/>
    </source>
</evidence>
<dbReference type="InterPro" id="IPR027417">
    <property type="entry name" value="P-loop_NTPase"/>
</dbReference>
<dbReference type="Proteomes" id="UP000515154">
    <property type="component" value="Linkage group LG25"/>
</dbReference>
<evidence type="ECO:0000313" key="3">
    <source>
        <dbReference type="RefSeq" id="XP_029651256.1"/>
    </source>
</evidence>
<dbReference type="Pfam" id="PF21530">
    <property type="entry name" value="Pif1_2B_dom"/>
    <property type="match status" value="1"/>
</dbReference>